<organism evidence="1 2">
    <name type="scientific">Hyphomonas johnsonii MHS-2</name>
    <dbReference type="NCBI Taxonomy" id="1280950"/>
    <lineage>
        <taxon>Bacteria</taxon>
        <taxon>Pseudomonadati</taxon>
        <taxon>Pseudomonadota</taxon>
        <taxon>Alphaproteobacteria</taxon>
        <taxon>Hyphomonadales</taxon>
        <taxon>Hyphomonadaceae</taxon>
        <taxon>Hyphomonas</taxon>
    </lineage>
</organism>
<accession>A0A059FBK0</accession>
<dbReference type="AlphaFoldDB" id="A0A059FBK0"/>
<keyword evidence="2" id="KW-1185">Reference proteome</keyword>
<dbReference type="Proteomes" id="UP000025171">
    <property type="component" value="Unassembled WGS sequence"/>
</dbReference>
<dbReference type="EMBL" id="ARYK01000011">
    <property type="protein sequence ID" value="KCZ87936.1"/>
    <property type="molecule type" value="Genomic_DNA"/>
</dbReference>
<gene>
    <name evidence="1" type="ORF">HJO_16170</name>
</gene>
<sequence length="113" mass="12331">MIDHLRSQEGVVTGCHQQGDRNIQAKCSEQAGCRPAFHGDDAPHGQATARTLKQFIVKAGDMNRFSHAPAKGQRSQHPREHGFALNVDKRLAWYAFGYAKGVAAGACASEDER</sequence>
<evidence type="ECO:0000313" key="1">
    <source>
        <dbReference type="EMBL" id="KCZ87936.1"/>
    </source>
</evidence>
<protein>
    <submittedName>
        <fullName evidence="1">Uncharacterized protein</fullName>
    </submittedName>
</protein>
<reference evidence="1 2" key="1">
    <citation type="journal article" date="2014" name="Antonie Van Leeuwenhoek">
        <title>Hyphomonas beringensis sp. nov. and Hyphomonas chukchiensis sp. nov., isolated from surface seawater of the Bering Sea and Chukchi Sea.</title>
        <authorList>
            <person name="Li C."/>
            <person name="Lai Q."/>
            <person name="Li G."/>
            <person name="Dong C."/>
            <person name="Wang J."/>
            <person name="Liao Y."/>
            <person name="Shao Z."/>
        </authorList>
    </citation>
    <scope>NUCLEOTIDE SEQUENCE [LARGE SCALE GENOMIC DNA]</scope>
    <source>
        <strain evidence="1 2">MHS-2</strain>
    </source>
</reference>
<name>A0A059FBK0_9PROT</name>
<evidence type="ECO:0000313" key="2">
    <source>
        <dbReference type="Proteomes" id="UP000025171"/>
    </source>
</evidence>
<comment type="caution">
    <text evidence="1">The sequence shown here is derived from an EMBL/GenBank/DDBJ whole genome shotgun (WGS) entry which is preliminary data.</text>
</comment>
<proteinExistence type="predicted"/>